<dbReference type="PROSITE" id="PS50075">
    <property type="entry name" value="CARRIER"/>
    <property type="match status" value="1"/>
</dbReference>
<dbReference type="Pfam" id="PF13193">
    <property type="entry name" value="AMP-binding_C"/>
    <property type="match status" value="1"/>
</dbReference>
<dbReference type="SUPFAM" id="SSF47336">
    <property type="entry name" value="ACP-like"/>
    <property type="match status" value="1"/>
</dbReference>
<dbReference type="PROSITE" id="PS00455">
    <property type="entry name" value="AMP_BINDING"/>
    <property type="match status" value="1"/>
</dbReference>
<dbReference type="Gene3D" id="1.10.1200.10">
    <property type="entry name" value="ACP-like"/>
    <property type="match status" value="1"/>
</dbReference>
<dbReference type="InterPro" id="IPR025110">
    <property type="entry name" value="AMP-bd_C"/>
</dbReference>
<dbReference type="RefSeq" id="WP_053086821.1">
    <property type="nucleotide sequence ID" value="NZ_CVQQ01000003.1"/>
</dbReference>
<evidence type="ECO:0000259" key="5">
    <source>
        <dbReference type="PROSITE" id="PS50075"/>
    </source>
</evidence>
<dbReference type="PANTHER" id="PTHR45527:SF1">
    <property type="entry name" value="FATTY ACID SYNTHASE"/>
    <property type="match status" value="1"/>
</dbReference>
<proteinExistence type="predicted"/>
<feature type="region of interest" description="Disordered" evidence="4">
    <location>
        <begin position="28"/>
        <end position="55"/>
    </location>
</feature>
<dbReference type="PROSITE" id="PS00012">
    <property type="entry name" value="PHOSPHOPANTETHEINE"/>
    <property type="match status" value="1"/>
</dbReference>
<evidence type="ECO:0000313" key="6">
    <source>
        <dbReference type="EMBL" id="VEG54629.1"/>
    </source>
</evidence>
<dbReference type="Proteomes" id="UP000279306">
    <property type="component" value="Chromosome"/>
</dbReference>
<dbReference type="Pfam" id="PF00975">
    <property type="entry name" value="Thioesterase"/>
    <property type="match status" value="1"/>
</dbReference>
<dbReference type="InterPro" id="IPR006162">
    <property type="entry name" value="Ppantetheine_attach_site"/>
</dbReference>
<dbReference type="InterPro" id="IPR042099">
    <property type="entry name" value="ANL_N_sf"/>
</dbReference>
<dbReference type="STRING" id="1791.GCA_001049355_01455"/>
<dbReference type="GO" id="GO:0031177">
    <property type="term" value="F:phosphopantetheine binding"/>
    <property type="evidence" value="ECO:0007669"/>
    <property type="project" value="InterPro"/>
</dbReference>
<keyword evidence="6" id="KW-0436">Ligase</keyword>
<dbReference type="Pfam" id="PF00501">
    <property type="entry name" value="AMP-binding"/>
    <property type="match status" value="1"/>
</dbReference>
<protein>
    <submittedName>
        <fullName evidence="6">AMP-dependent synthetase and ligase</fullName>
    </submittedName>
</protein>
<dbReference type="SMART" id="SM00823">
    <property type="entry name" value="PKS_PP"/>
    <property type="match status" value="1"/>
</dbReference>
<comment type="cofactor">
    <cofactor evidence="1">
        <name>pantetheine 4'-phosphate</name>
        <dbReference type="ChEBI" id="CHEBI:47942"/>
    </cofactor>
</comment>
<gene>
    <name evidence="6" type="primary">tycC</name>
    <name evidence="6" type="ORF">NCTC10437_02581</name>
</gene>
<dbReference type="GO" id="GO:0043041">
    <property type="term" value="P:amino acid activation for nonribosomal peptide biosynthetic process"/>
    <property type="evidence" value="ECO:0007669"/>
    <property type="project" value="TreeGrafter"/>
</dbReference>
<dbReference type="AlphaFoldDB" id="A0A448IQC0"/>
<dbReference type="InterPro" id="IPR020845">
    <property type="entry name" value="AMP-binding_CS"/>
</dbReference>
<dbReference type="InterPro" id="IPR020806">
    <property type="entry name" value="PKS_PP-bd"/>
</dbReference>
<dbReference type="Pfam" id="PF00550">
    <property type="entry name" value="PP-binding"/>
    <property type="match status" value="1"/>
</dbReference>
<dbReference type="SUPFAM" id="SSF53474">
    <property type="entry name" value="alpha/beta-Hydrolases"/>
    <property type="match status" value="1"/>
</dbReference>
<evidence type="ECO:0000256" key="2">
    <source>
        <dbReference type="ARBA" id="ARBA00022450"/>
    </source>
</evidence>
<dbReference type="InterPro" id="IPR045851">
    <property type="entry name" value="AMP-bd_C_sf"/>
</dbReference>
<evidence type="ECO:0000256" key="1">
    <source>
        <dbReference type="ARBA" id="ARBA00001957"/>
    </source>
</evidence>
<keyword evidence="7" id="KW-1185">Reference proteome</keyword>
<dbReference type="Gene3D" id="3.30.300.30">
    <property type="match status" value="1"/>
</dbReference>
<sequence>MSRFRVAGSLAATAGLAVLAARHGRRPVPAARRAAGPGAPPASGDGQPPAVPPERPLEYASVAAHFDATARANADRVALRTAAQSTSYRQLLAAAHAARTAQSPLARLPRAALVPASLTPAAVSTILGLFAHGTTVVALDPEMPANRTRKIAAILNANGFEVTAASAATGAFDAADEPTDDVRLCAGAGIDEVTSIQFTSGSTGTPKAVLHTNGLWLADAQLLNDRFGLADGRRVALCMPISFAGGLNVLIGSLLGGAEIVAVDPREYSAPEALDRIRAADAQVITCTPSFVDALHRAAGGTTLTRVERIVTTGEPIQARHVRLGRELAPHAVITNWAGSTETLAIASHDIPPGAPAPRGVVPVGIPAPHKRIDISDDGTVSITSRYLGRGYLDPSASAATFVDNGNATTTYAGGDAGRWDENGHLVLSGRADSCVKIRGYLVEPAEIEAALASYDDIREVVVVATAATTHTPTLTAYVAPSATERTPSAADLRTRLHRDLPPWMVPAHIEILAALPRGDRGKVDRSALPEPRRVPFQSPCGSIESAVARVWSRVLCVDSVGRDDSFYALGGDSLAVAQMVVDLRESHGIAVHPSDLAAAPTLADFARKLATDTRADPSAKPTTVALRPLSDDTLGPPLFCFTGAGASALCFVPFAERMGEQTAVYTFEPSGLTRGTFPDWSIARAVQRHWEDLRRIQPHGPYTLIGHSLGAHIALETARRLEAVGETVDMVVLLDPWLSPRVAHDARRELPGATVTLQTDEANSRRTWWERQKTVPLAGLFSGDHHRKTRAVEEAGMIAGYRHRPLPWGGRALLILSHLNRDDPRLWTRVLTGDVQTRVLECDHHSVVRTPHIDAVVDCIMDSRACRR</sequence>
<dbReference type="SUPFAM" id="SSF56801">
    <property type="entry name" value="Acetyl-CoA synthetase-like"/>
    <property type="match status" value="1"/>
</dbReference>
<reference evidence="6 7" key="1">
    <citation type="submission" date="2018-12" db="EMBL/GenBank/DDBJ databases">
        <authorList>
            <consortium name="Pathogen Informatics"/>
        </authorList>
    </citation>
    <scope>NUCLEOTIDE SEQUENCE [LARGE SCALE GENOMIC DNA]</scope>
    <source>
        <strain evidence="6 7">NCTC10437</strain>
    </source>
</reference>
<dbReference type="InterPro" id="IPR029058">
    <property type="entry name" value="AB_hydrolase_fold"/>
</dbReference>
<evidence type="ECO:0000256" key="3">
    <source>
        <dbReference type="ARBA" id="ARBA00022553"/>
    </source>
</evidence>
<dbReference type="Gene3D" id="3.40.50.12780">
    <property type="entry name" value="N-terminal domain of ligase-like"/>
    <property type="match status" value="1"/>
</dbReference>
<dbReference type="GO" id="GO:0044550">
    <property type="term" value="P:secondary metabolite biosynthetic process"/>
    <property type="evidence" value="ECO:0007669"/>
    <property type="project" value="TreeGrafter"/>
</dbReference>
<evidence type="ECO:0000256" key="4">
    <source>
        <dbReference type="SAM" id="MobiDB-lite"/>
    </source>
</evidence>
<dbReference type="GO" id="GO:0005737">
    <property type="term" value="C:cytoplasm"/>
    <property type="evidence" value="ECO:0007669"/>
    <property type="project" value="TreeGrafter"/>
</dbReference>
<feature type="domain" description="Carrier" evidence="5">
    <location>
        <begin position="539"/>
        <end position="614"/>
    </location>
</feature>
<evidence type="ECO:0000313" key="7">
    <source>
        <dbReference type="Proteomes" id="UP000279306"/>
    </source>
</evidence>
<feature type="compositionally biased region" description="Low complexity" evidence="4">
    <location>
        <begin position="28"/>
        <end position="48"/>
    </location>
</feature>
<dbReference type="Gene3D" id="3.40.50.1820">
    <property type="entry name" value="alpha/beta hydrolase"/>
    <property type="match status" value="1"/>
</dbReference>
<keyword evidence="2" id="KW-0596">Phosphopantetheine</keyword>
<dbReference type="InterPro" id="IPR036736">
    <property type="entry name" value="ACP-like_sf"/>
</dbReference>
<dbReference type="InterPro" id="IPR001031">
    <property type="entry name" value="Thioesterase"/>
</dbReference>
<dbReference type="InterPro" id="IPR009081">
    <property type="entry name" value="PP-bd_ACP"/>
</dbReference>
<dbReference type="GO" id="GO:0016874">
    <property type="term" value="F:ligase activity"/>
    <property type="evidence" value="ECO:0007669"/>
    <property type="project" value="UniProtKB-KW"/>
</dbReference>
<dbReference type="EMBL" id="LR134356">
    <property type="protein sequence ID" value="VEG54629.1"/>
    <property type="molecule type" value="Genomic_DNA"/>
</dbReference>
<dbReference type="InterPro" id="IPR000873">
    <property type="entry name" value="AMP-dep_synth/lig_dom"/>
</dbReference>
<name>A0A448IQC0_MYCAU</name>
<accession>A0A448IQC0</accession>
<keyword evidence="3" id="KW-0597">Phosphoprotein</keyword>
<dbReference type="KEGG" id="mauu:NCTC10437_02581"/>
<dbReference type="PANTHER" id="PTHR45527">
    <property type="entry name" value="NONRIBOSOMAL PEPTIDE SYNTHETASE"/>
    <property type="match status" value="1"/>
</dbReference>
<organism evidence="6 7">
    <name type="scientific">Mycolicibacterium aurum</name>
    <name type="common">Mycobacterium aurum</name>
    <dbReference type="NCBI Taxonomy" id="1791"/>
    <lineage>
        <taxon>Bacteria</taxon>
        <taxon>Bacillati</taxon>
        <taxon>Actinomycetota</taxon>
        <taxon>Actinomycetes</taxon>
        <taxon>Mycobacteriales</taxon>
        <taxon>Mycobacteriaceae</taxon>
        <taxon>Mycolicibacterium</taxon>
    </lineage>
</organism>